<protein>
    <submittedName>
        <fullName evidence="1">Uncharacterized protein</fullName>
    </submittedName>
</protein>
<accession>A0ACC2T7N3</accession>
<reference evidence="1" key="1">
    <citation type="submission" date="2022-04" db="EMBL/GenBank/DDBJ databases">
        <title>Genome of the entomopathogenic fungus Entomophthora muscae.</title>
        <authorList>
            <person name="Elya C."/>
            <person name="Lovett B.R."/>
            <person name="Lee E."/>
            <person name="Macias A.M."/>
            <person name="Hajek A.E."/>
            <person name="De Bivort B.L."/>
            <person name="Kasson M.T."/>
            <person name="De Fine Licht H.H."/>
            <person name="Stajich J.E."/>
        </authorList>
    </citation>
    <scope>NUCLEOTIDE SEQUENCE</scope>
    <source>
        <strain evidence="1">Berkeley</strain>
    </source>
</reference>
<dbReference type="Proteomes" id="UP001165960">
    <property type="component" value="Unassembled WGS sequence"/>
</dbReference>
<evidence type="ECO:0000313" key="2">
    <source>
        <dbReference type="Proteomes" id="UP001165960"/>
    </source>
</evidence>
<sequence>MELSLTKNINRFTYAGLDSWVLNKVSSTRESNLPQLPVKIKKCLMNDISILVLKAQELSPSSQKTDQTLQDSPGPANLLSHRLKLLNYSATRRPTMEDFLNSCQSAAKLVPTKTHTYKGNVTWLMEVGEGPTANLPRANTGALESMLEALESNPDPPKTT</sequence>
<keyword evidence="2" id="KW-1185">Reference proteome</keyword>
<organism evidence="1 2">
    <name type="scientific">Entomophthora muscae</name>
    <dbReference type="NCBI Taxonomy" id="34485"/>
    <lineage>
        <taxon>Eukaryota</taxon>
        <taxon>Fungi</taxon>
        <taxon>Fungi incertae sedis</taxon>
        <taxon>Zoopagomycota</taxon>
        <taxon>Entomophthoromycotina</taxon>
        <taxon>Entomophthoromycetes</taxon>
        <taxon>Entomophthorales</taxon>
        <taxon>Entomophthoraceae</taxon>
        <taxon>Entomophthora</taxon>
    </lineage>
</organism>
<dbReference type="EMBL" id="QTSX02003564">
    <property type="protein sequence ID" value="KAJ9070673.1"/>
    <property type="molecule type" value="Genomic_DNA"/>
</dbReference>
<name>A0ACC2T7N3_9FUNG</name>
<gene>
    <name evidence="1" type="ORF">DSO57_1005201</name>
</gene>
<comment type="caution">
    <text evidence="1">The sequence shown here is derived from an EMBL/GenBank/DDBJ whole genome shotgun (WGS) entry which is preliminary data.</text>
</comment>
<evidence type="ECO:0000313" key="1">
    <source>
        <dbReference type="EMBL" id="KAJ9070673.1"/>
    </source>
</evidence>
<proteinExistence type="predicted"/>